<keyword evidence="3" id="KW-1185">Reference proteome</keyword>
<proteinExistence type="predicted"/>
<accession>A0AAN4ZLU0</accession>
<evidence type="ECO:0000313" key="2">
    <source>
        <dbReference type="EMBL" id="GMR43598.1"/>
    </source>
</evidence>
<feature type="compositionally biased region" description="Polar residues" evidence="1">
    <location>
        <begin position="32"/>
        <end position="48"/>
    </location>
</feature>
<sequence>MEVTESSDSSAQQVQPMEDSQQHDNFADDVTGSPSIVSTQHNEGSDSPSDLLMWESLAQRARPAFGKICSYIRADWECIDLANFSKVSSHYQTGVIKFMGRENN</sequence>
<comment type="caution">
    <text evidence="2">The sequence shown here is derived from an EMBL/GenBank/DDBJ whole genome shotgun (WGS) entry which is preliminary data.</text>
</comment>
<dbReference type="Proteomes" id="UP001328107">
    <property type="component" value="Unassembled WGS sequence"/>
</dbReference>
<feature type="region of interest" description="Disordered" evidence="1">
    <location>
        <begin position="1"/>
        <end position="50"/>
    </location>
</feature>
<organism evidence="2 3">
    <name type="scientific">Pristionchus mayeri</name>
    <dbReference type="NCBI Taxonomy" id="1317129"/>
    <lineage>
        <taxon>Eukaryota</taxon>
        <taxon>Metazoa</taxon>
        <taxon>Ecdysozoa</taxon>
        <taxon>Nematoda</taxon>
        <taxon>Chromadorea</taxon>
        <taxon>Rhabditida</taxon>
        <taxon>Rhabditina</taxon>
        <taxon>Diplogasteromorpha</taxon>
        <taxon>Diplogasteroidea</taxon>
        <taxon>Neodiplogasteridae</taxon>
        <taxon>Pristionchus</taxon>
    </lineage>
</organism>
<evidence type="ECO:0000313" key="3">
    <source>
        <dbReference type="Proteomes" id="UP001328107"/>
    </source>
</evidence>
<protein>
    <submittedName>
        <fullName evidence="2">Uncharacterized protein</fullName>
    </submittedName>
</protein>
<name>A0AAN4ZLU0_9BILA</name>
<gene>
    <name evidence="2" type="ORF">PMAYCL1PPCAC_13793</name>
</gene>
<dbReference type="EMBL" id="BTRK01000003">
    <property type="protein sequence ID" value="GMR43598.1"/>
    <property type="molecule type" value="Genomic_DNA"/>
</dbReference>
<feature type="compositionally biased region" description="Polar residues" evidence="1">
    <location>
        <begin position="1"/>
        <end position="19"/>
    </location>
</feature>
<dbReference type="AlphaFoldDB" id="A0AAN4ZLU0"/>
<reference evidence="3" key="1">
    <citation type="submission" date="2022-10" db="EMBL/GenBank/DDBJ databases">
        <title>Genome assembly of Pristionchus species.</title>
        <authorList>
            <person name="Yoshida K."/>
            <person name="Sommer R.J."/>
        </authorList>
    </citation>
    <scope>NUCLEOTIDE SEQUENCE [LARGE SCALE GENOMIC DNA]</scope>
    <source>
        <strain evidence="3">RS5460</strain>
    </source>
</reference>
<evidence type="ECO:0000256" key="1">
    <source>
        <dbReference type="SAM" id="MobiDB-lite"/>
    </source>
</evidence>
<feature type="non-terminal residue" evidence="2">
    <location>
        <position position="104"/>
    </location>
</feature>